<feature type="compositionally biased region" description="Acidic residues" evidence="1">
    <location>
        <begin position="83"/>
        <end position="128"/>
    </location>
</feature>
<evidence type="ECO:0000313" key="2">
    <source>
        <dbReference type="EMBL" id="KAL0484638.1"/>
    </source>
</evidence>
<reference evidence="2 3" key="1">
    <citation type="submission" date="2024-03" db="EMBL/GenBank/DDBJ databases">
        <title>The Acrasis kona genome and developmental transcriptomes reveal deep origins of eukaryotic multicellular pathways.</title>
        <authorList>
            <person name="Sheikh S."/>
            <person name="Fu C.-J."/>
            <person name="Brown M.W."/>
            <person name="Baldauf S.L."/>
        </authorList>
    </citation>
    <scope>NUCLEOTIDE SEQUENCE [LARGE SCALE GENOMIC DNA]</scope>
    <source>
        <strain evidence="2 3">ATCC MYA-3509</strain>
    </source>
</reference>
<gene>
    <name evidence="2" type="ORF">AKO1_007057</name>
</gene>
<keyword evidence="3" id="KW-1185">Reference proteome</keyword>
<feature type="region of interest" description="Disordered" evidence="1">
    <location>
        <begin position="78"/>
        <end position="128"/>
    </location>
</feature>
<sequence>MLAASNRRNNESNARAHLRVGSESEGSQTTRNRDVNLMVRFRWISWIKIPSSSTKTLSQTDEEMLCKHWCDQVQNYLRNNGKDEDDEEQQQDNDVIESSEDEDEMDDSEQEQDDVGEDEMSEDDDVEY</sequence>
<name>A0AAW2Z475_9EUKA</name>
<feature type="compositionally biased region" description="Low complexity" evidence="1">
    <location>
        <begin position="1"/>
        <end position="15"/>
    </location>
</feature>
<accession>A0AAW2Z475</accession>
<comment type="caution">
    <text evidence="2">The sequence shown here is derived from an EMBL/GenBank/DDBJ whole genome shotgun (WGS) entry which is preliminary data.</text>
</comment>
<proteinExistence type="predicted"/>
<dbReference type="AlphaFoldDB" id="A0AAW2Z475"/>
<dbReference type="Proteomes" id="UP001431209">
    <property type="component" value="Unassembled WGS sequence"/>
</dbReference>
<evidence type="ECO:0000256" key="1">
    <source>
        <dbReference type="SAM" id="MobiDB-lite"/>
    </source>
</evidence>
<protein>
    <submittedName>
        <fullName evidence="2">Hmu</fullName>
    </submittedName>
</protein>
<evidence type="ECO:0000313" key="3">
    <source>
        <dbReference type="Proteomes" id="UP001431209"/>
    </source>
</evidence>
<dbReference type="EMBL" id="JAOPGA020001059">
    <property type="protein sequence ID" value="KAL0484638.1"/>
    <property type="molecule type" value="Genomic_DNA"/>
</dbReference>
<organism evidence="2 3">
    <name type="scientific">Acrasis kona</name>
    <dbReference type="NCBI Taxonomy" id="1008807"/>
    <lineage>
        <taxon>Eukaryota</taxon>
        <taxon>Discoba</taxon>
        <taxon>Heterolobosea</taxon>
        <taxon>Tetramitia</taxon>
        <taxon>Eutetramitia</taxon>
        <taxon>Acrasidae</taxon>
        <taxon>Acrasis</taxon>
    </lineage>
</organism>
<feature type="region of interest" description="Disordered" evidence="1">
    <location>
        <begin position="1"/>
        <end position="32"/>
    </location>
</feature>